<dbReference type="EMBL" id="MU001632">
    <property type="protein sequence ID" value="KAF2486046.1"/>
    <property type="molecule type" value="Genomic_DNA"/>
</dbReference>
<dbReference type="PROSITE" id="PS51325">
    <property type="entry name" value="ALPHA_BOX"/>
    <property type="match status" value="1"/>
</dbReference>
<comment type="function">
    <text evidence="6">Mating type proteins are sequence specific DNA-binding proteins that act as master switches in fungal differentiation by controlling gene expression in a cell type-specific fashion. Transcriptional activator that induces the transcription of alpha-specific genes.</text>
</comment>
<keyword evidence="11" id="KW-1185">Reference proteome</keyword>
<dbReference type="AlphaFoldDB" id="A0A6A6Q234"/>
<comment type="similarity">
    <text evidence="7">Belongs to the MATALPHA1 family.</text>
</comment>
<feature type="domain" description="Alpha box" evidence="9">
    <location>
        <begin position="388"/>
        <end position="443"/>
    </location>
</feature>
<accession>A0A6A6Q234</accession>
<evidence type="ECO:0000256" key="8">
    <source>
        <dbReference type="SAM" id="MobiDB-lite"/>
    </source>
</evidence>
<evidence type="ECO:0000256" key="5">
    <source>
        <dbReference type="ARBA" id="ARBA00023242"/>
    </source>
</evidence>
<evidence type="ECO:0000256" key="4">
    <source>
        <dbReference type="ARBA" id="ARBA00023163"/>
    </source>
</evidence>
<protein>
    <recommendedName>
        <fullName evidence="1">Mating-type protein MAT-1</fullName>
    </recommendedName>
</protein>
<evidence type="ECO:0000256" key="7">
    <source>
        <dbReference type="RuleBase" id="RU003516"/>
    </source>
</evidence>
<dbReference type="Proteomes" id="UP000799767">
    <property type="component" value="Unassembled WGS sequence"/>
</dbReference>
<dbReference type="GeneID" id="54477522"/>
<dbReference type="InterPro" id="IPR006856">
    <property type="entry name" value="MATalpha_HMGbox"/>
</dbReference>
<organism evidence="10 11">
    <name type="scientific">Neohortaea acidophila</name>
    <dbReference type="NCBI Taxonomy" id="245834"/>
    <lineage>
        <taxon>Eukaryota</taxon>
        <taxon>Fungi</taxon>
        <taxon>Dikarya</taxon>
        <taxon>Ascomycota</taxon>
        <taxon>Pezizomycotina</taxon>
        <taxon>Dothideomycetes</taxon>
        <taxon>Dothideomycetidae</taxon>
        <taxon>Mycosphaerellales</taxon>
        <taxon>Teratosphaeriaceae</taxon>
        <taxon>Neohortaea</taxon>
    </lineage>
</organism>
<dbReference type="RefSeq" id="XP_033592615.1">
    <property type="nucleotide sequence ID" value="XM_033736520.1"/>
</dbReference>
<evidence type="ECO:0000256" key="1">
    <source>
        <dbReference type="ARBA" id="ARBA00015083"/>
    </source>
</evidence>
<keyword evidence="3 7" id="KW-0238">DNA-binding</keyword>
<sequence>MDELLQNFPDKFPLSVHQAYKKQEDEIRKKNEKKRAAATQVNNNDVPIADRRLSMLRKLERISLQVTLRDPKPKLMTEIHLRIERYMVVAMQLAEPHGLGRLEQATYVKKLRMQVRKIQRACKLWESLKDAIGRHGVLMDDDTRRVEIDVANRPRPMQWAVLSRNLVEPTLTESDFDDLKDGNVDAVFRQQYLPRGGVAIVEHWRRDNIEMVGSLLQTNYSDVLRRQYAAWAECFAVSSKQPGTEKLKWLLTPTGDWTLVQFHDENITFAEEDVATIAGLLERLEGSTLPMQGAGFFGVNLTAIGAINAIMATATSSLPASMQNFIGSCSAAQIAQLIQALQDTQSSNAAGTASNAASTMTVKAGVAAAKTGKKQRNKKAKSESVTGGPKRPLNSWMAFRKYYNASLAPNTQKSISKILTTWWHDDPFEAKWAILAKAYSIVRGSREKAEVPLDGFFAICAPLIGVIPPDRYMAWMGWQLTQPDANGEDKTPKLTRTARPSLAQFPDEYTSTSLGVDDLVWHCYNRGYAVTTGDVAPEVTNTSESLTMAVQPIVTDGVDNSVMLAGQDFIISPSDANLQRALLEALASTTAAENTPSENILSNAATVIEDAGGSYPYNATFDPTNHFQINFNPNEVEEGGAWDAFDTTVLGNSSDEAIDWTEFLNQDAV</sequence>
<reference evidence="10" key="1">
    <citation type="journal article" date="2020" name="Stud. Mycol.">
        <title>101 Dothideomycetes genomes: a test case for predicting lifestyles and emergence of pathogens.</title>
        <authorList>
            <person name="Haridas S."/>
            <person name="Albert R."/>
            <person name="Binder M."/>
            <person name="Bloem J."/>
            <person name="Labutti K."/>
            <person name="Salamov A."/>
            <person name="Andreopoulos B."/>
            <person name="Baker S."/>
            <person name="Barry K."/>
            <person name="Bills G."/>
            <person name="Bluhm B."/>
            <person name="Cannon C."/>
            <person name="Castanera R."/>
            <person name="Culley D."/>
            <person name="Daum C."/>
            <person name="Ezra D."/>
            <person name="Gonzalez J."/>
            <person name="Henrissat B."/>
            <person name="Kuo A."/>
            <person name="Liang C."/>
            <person name="Lipzen A."/>
            <person name="Lutzoni F."/>
            <person name="Magnuson J."/>
            <person name="Mondo S."/>
            <person name="Nolan M."/>
            <person name="Ohm R."/>
            <person name="Pangilinan J."/>
            <person name="Park H.-J."/>
            <person name="Ramirez L."/>
            <person name="Alfaro M."/>
            <person name="Sun H."/>
            <person name="Tritt A."/>
            <person name="Yoshinaga Y."/>
            <person name="Zwiers L.-H."/>
            <person name="Turgeon B."/>
            <person name="Goodwin S."/>
            <person name="Spatafora J."/>
            <person name="Crous P."/>
            <person name="Grigoriev I."/>
        </authorList>
    </citation>
    <scope>NUCLEOTIDE SEQUENCE</scope>
    <source>
        <strain evidence="10">CBS 113389</strain>
    </source>
</reference>
<evidence type="ECO:0000256" key="6">
    <source>
        <dbReference type="ARBA" id="ARBA00035106"/>
    </source>
</evidence>
<comment type="subcellular location">
    <subcellularLocation>
        <location evidence="7">Nucleus</location>
    </subcellularLocation>
</comment>
<proteinExistence type="inferred from homology"/>
<dbReference type="GO" id="GO:0008301">
    <property type="term" value="F:DNA binding, bending"/>
    <property type="evidence" value="ECO:0007669"/>
    <property type="project" value="InterPro"/>
</dbReference>
<evidence type="ECO:0000313" key="11">
    <source>
        <dbReference type="Proteomes" id="UP000799767"/>
    </source>
</evidence>
<keyword evidence="4 7" id="KW-0804">Transcription</keyword>
<evidence type="ECO:0000259" key="9">
    <source>
        <dbReference type="PROSITE" id="PS51325"/>
    </source>
</evidence>
<evidence type="ECO:0000256" key="3">
    <source>
        <dbReference type="ARBA" id="ARBA00023125"/>
    </source>
</evidence>
<dbReference type="OrthoDB" id="5398665at2759"/>
<dbReference type="GO" id="GO:0045895">
    <property type="term" value="P:positive regulation of mating-type specific transcription, DNA-templated"/>
    <property type="evidence" value="ECO:0007669"/>
    <property type="project" value="InterPro"/>
</dbReference>
<evidence type="ECO:0000313" key="10">
    <source>
        <dbReference type="EMBL" id="KAF2486046.1"/>
    </source>
</evidence>
<gene>
    <name evidence="10" type="ORF">BDY17DRAFT_320876</name>
</gene>
<dbReference type="GO" id="GO:0005634">
    <property type="term" value="C:nucleus"/>
    <property type="evidence" value="ECO:0007669"/>
    <property type="project" value="UniProtKB-SubCell"/>
</dbReference>
<feature type="region of interest" description="Disordered" evidence="8">
    <location>
        <begin position="367"/>
        <end position="389"/>
    </location>
</feature>
<keyword evidence="2 7" id="KW-0805">Transcription regulation</keyword>
<evidence type="ECO:0000256" key="2">
    <source>
        <dbReference type="ARBA" id="ARBA00023015"/>
    </source>
</evidence>
<dbReference type="Pfam" id="PF04769">
    <property type="entry name" value="MATalpha_HMGbox"/>
    <property type="match status" value="1"/>
</dbReference>
<name>A0A6A6Q234_9PEZI</name>
<keyword evidence="5 7" id="KW-0539">Nucleus</keyword>